<accession>A0A8S9T4D0</accession>
<name>A0A8S9T4D0_9CYAN</name>
<keyword evidence="2" id="KW-1185">Reference proteome</keyword>
<reference evidence="1" key="1">
    <citation type="journal article" date="2015" name="Genome Announc.">
        <title>Draft Genome Sequence of Tolypothrix boutellei Strain VB521301.</title>
        <authorList>
            <person name="Chandrababunaidu M.M."/>
            <person name="Singh D."/>
            <person name="Sen D."/>
            <person name="Bhan S."/>
            <person name="Das S."/>
            <person name="Gupta A."/>
            <person name="Adhikary S.P."/>
            <person name="Tripathy S."/>
        </authorList>
    </citation>
    <scope>NUCLEOTIDE SEQUENCE</scope>
    <source>
        <strain evidence="1">VB521301</strain>
    </source>
</reference>
<protein>
    <submittedName>
        <fullName evidence="1">Type I-MYXAN CRISPR-associated protein Cas6/Cmx6</fullName>
    </submittedName>
</protein>
<organism evidence="1 2">
    <name type="scientific">Tolypothrix bouteillei VB521301</name>
    <dbReference type="NCBI Taxonomy" id="1479485"/>
    <lineage>
        <taxon>Bacteria</taxon>
        <taxon>Bacillati</taxon>
        <taxon>Cyanobacteriota</taxon>
        <taxon>Cyanophyceae</taxon>
        <taxon>Nostocales</taxon>
        <taxon>Tolypothrichaceae</taxon>
        <taxon>Tolypothrix</taxon>
    </lineage>
</organism>
<dbReference type="NCBIfam" id="TIGR02807">
    <property type="entry name" value="cas6_cmx6"/>
    <property type="match status" value="1"/>
</dbReference>
<dbReference type="InterPro" id="IPR014174">
    <property type="entry name" value="CRISPR-assoc_prot_Cas6/Cmx6"/>
</dbReference>
<reference evidence="1" key="2">
    <citation type="submission" date="2019-11" db="EMBL/GenBank/DDBJ databases">
        <title>Improved Assembly of Tolypothrix boutellei genome.</title>
        <authorList>
            <person name="Sarangi A.N."/>
            <person name="Mukherjee M."/>
            <person name="Ghosh S."/>
            <person name="Singh D."/>
            <person name="Das A."/>
            <person name="Kant S."/>
            <person name="Prusty A."/>
            <person name="Tripathy S."/>
        </authorList>
    </citation>
    <scope>NUCLEOTIDE SEQUENCE</scope>
    <source>
        <strain evidence="1">VB521301</strain>
    </source>
</reference>
<evidence type="ECO:0000313" key="2">
    <source>
        <dbReference type="Proteomes" id="UP000029738"/>
    </source>
</evidence>
<evidence type="ECO:0000313" key="1">
    <source>
        <dbReference type="EMBL" id="KAF3886462.1"/>
    </source>
</evidence>
<dbReference type="RefSeq" id="WP_038071954.1">
    <property type="nucleotide sequence ID" value="NZ_JHEG04000001.1"/>
</dbReference>
<comment type="caution">
    <text evidence="1">The sequence shown here is derived from an EMBL/GenBank/DDBJ whole genome shotgun (WGS) entry which is preliminary data.</text>
</comment>
<dbReference type="AlphaFoldDB" id="A0A8S9T4D0"/>
<gene>
    <name evidence="1" type="primary">cas6</name>
    <name evidence="1" type="ORF">DA73_0400013980</name>
</gene>
<dbReference type="Pfam" id="PF09559">
    <property type="entry name" value="Cas6"/>
    <property type="match status" value="1"/>
</dbReference>
<proteinExistence type="predicted"/>
<dbReference type="EMBL" id="JHEG04000001">
    <property type="protein sequence ID" value="KAF3886462.1"/>
    <property type="molecule type" value="Genomic_DNA"/>
</dbReference>
<sequence>MIASVGFSASQNVDLGLEPFVELCFPVRGKYLPADHGYALFCGWVNLDSEIRQQKTVSILTVPGFPDKQGKIILNEYSCLRVRVPIPLIPLAYKLAGKSIRLGIHEIQIGIPEIFTLKPARKLKSRIVVIKGYSEPQSFLVAAQRQLDDLEISAQISIPKDRQGEFCRKTIKVKRYTVVGFTTEVSGLSDDDSIKLQQLGIGGKRHMGCGYFLPCKGGRNV</sequence>
<dbReference type="Proteomes" id="UP000029738">
    <property type="component" value="Unassembled WGS sequence"/>
</dbReference>